<dbReference type="EMBL" id="JBHLVZ010000084">
    <property type="protein sequence ID" value="MFC0388635.1"/>
    <property type="molecule type" value="Genomic_DNA"/>
</dbReference>
<reference evidence="3 4" key="1">
    <citation type="submission" date="2024-09" db="EMBL/GenBank/DDBJ databases">
        <authorList>
            <person name="Sun Q."/>
            <person name="Mori K."/>
        </authorList>
    </citation>
    <scope>NUCLEOTIDE SEQUENCE [LARGE SCALE GENOMIC DNA]</scope>
    <source>
        <strain evidence="3 4">CCM 7468</strain>
    </source>
</reference>
<dbReference type="PROSITE" id="PS50835">
    <property type="entry name" value="IG_LIKE"/>
    <property type="match status" value="1"/>
</dbReference>
<keyword evidence="1" id="KW-0732">Signal</keyword>
<dbReference type="RefSeq" id="WP_377055227.1">
    <property type="nucleotide sequence ID" value="NZ_JBHLVZ010000084.1"/>
</dbReference>
<protein>
    <recommendedName>
        <fullName evidence="2">Ig-like domain-containing protein</fullName>
    </recommendedName>
</protein>
<evidence type="ECO:0000313" key="3">
    <source>
        <dbReference type="EMBL" id="MFC0388635.1"/>
    </source>
</evidence>
<evidence type="ECO:0000256" key="1">
    <source>
        <dbReference type="SAM" id="SignalP"/>
    </source>
</evidence>
<sequence length="239" mass="25734">MNRLTLASACLGLALALPHGALAQKRDGQPTLAQLFTFDMLDVQVPFLERTLGPAKRVNRMGSGSEREYVVERCTVRARVARDNSVMAYTLVLSPRCTTNLSDIFRQPLPTANVMTAGALLRTGATVTIPCLVSCGNAADPEGAVAWEGGRSNSLVDIVGRITFADSATLAAAGALKDRIQRERGEAYVVDERYNCEPRYREAAAEAFRNLTFTSITVGRGVAAELRAATTRSCAPARR</sequence>
<dbReference type="Proteomes" id="UP001589789">
    <property type="component" value="Unassembled WGS sequence"/>
</dbReference>
<proteinExistence type="predicted"/>
<accession>A0ABV6IYD9</accession>
<evidence type="ECO:0000313" key="4">
    <source>
        <dbReference type="Proteomes" id="UP001589789"/>
    </source>
</evidence>
<evidence type="ECO:0000259" key="2">
    <source>
        <dbReference type="PROSITE" id="PS50835"/>
    </source>
</evidence>
<dbReference type="InterPro" id="IPR007110">
    <property type="entry name" value="Ig-like_dom"/>
</dbReference>
<feature type="domain" description="Ig-like" evidence="2">
    <location>
        <begin position="110"/>
        <end position="212"/>
    </location>
</feature>
<feature type="chain" id="PRO_5046633718" description="Ig-like domain-containing protein" evidence="1">
    <location>
        <begin position="24"/>
        <end position="239"/>
    </location>
</feature>
<feature type="signal peptide" evidence="1">
    <location>
        <begin position="1"/>
        <end position="23"/>
    </location>
</feature>
<gene>
    <name evidence="3" type="ORF">ACFFIC_24270</name>
</gene>
<keyword evidence="4" id="KW-1185">Reference proteome</keyword>
<name>A0ABV6IYD9_9PROT</name>
<organism evidence="3 4">
    <name type="scientific">Muricoccus vinaceus</name>
    <dbReference type="NCBI Taxonomy" id="424704"/>
    <lineage>
        <taxon>Bacteria</taxon>
        <taxon>Pseudomonadati</taxon>
        <taxon>Pseudomonadota</taxon>
        <taxon>Alphaproteobacteria</taxon>
        <taxon>Acetobacterales</taxon>
        <taxon>Roseomonadaceae</taxon>
        <taxon>Muricoccus</taxon>
    </lineage>
</organism>
<comment type="caution">
    <text evidence="3">The sequence shown here is derived from an EMBL/GenBank/DDBJ whole genome shotgun (WGS) entry which is preliminary data.</text>
</comment>